<evidence type="ECO:0000313" key="3">
    <source>
        <dbReference type="Proteomes" id="UP000827284"/>
    </source>
</evidence>
<organism evidence="2 3">
    <name type="scientific">Entomortierella parvispora</name>
    <dbReference type="NCBI Taxonomy" id="205924"/>
    <lineage>
        <taxon>Eukaryota</taxon>
        <taxon>Fungi</taxon>
        <taxon>Fungi incertae sedis</taxon>
        <taxon>Mucoromycota</taxon>
        <taxon>Mortierellomycotina</taxon>
        <taxon>Mortierellomycetes</taxon>
        <taxon>Mortierellales</taxon>
        <taxon>Mortierellaceae</taxon>
        <taxon>Entomortierella</taxon>
    </lineage>
</organism>
<dbReference type="Proteomes" id="UP000827284">
    <property type="component" value="Unassembled WGS sequence"/>
</dbReference>
<dbReference type="EMBL" id="BQFW01000007">
    <property type="protein sequence ID" value="GJJ72749.1"/>
    <property type="molecule type" value="Genomic_DNA"/>
</dbReference>
<evidence type="ECO:0000313" key="2">
    <source>
        <dbReference type="EMBL" id="GJJ72749.1"/>
    </source>
</evidence>
<name>A0A9P3H9Q0_9FUNG</name>
<dbReference type="AlphaFoldDB" id="A0A9P3H9Q0"/>
<comment type="caution">
    <text evidence="2">The sequence shown here is derived from an EMBL/GenBank/DDBJ whole genome shotgun (WGS) entry which is preliminary data.</text>
</comment>
<proteinExistence type="predicted"/>
<reference evidence="2" key="1">
    <citation type="submission" date="2021-11" db="EMBL/GenBank/DDBJ databases">
        <authorList>
            <person name="Herlambang A."/>
            <person name="Guo Y."/>
            <person name="Takashima Y."/>
            <person name="Nishizawa T."/>
        </authorList>
    </citation>
    <scope>NUCLEOTIDE SEQUENCE</scope>
    <source>
        <strain evidence="2">E1425</strain>
    </source>
</reference>
<keyword evidence="3" id="KW-1185">Reference proteome</keyword>
<sequence>MLRTNPSSILLRRADIASFDRLKEEEMAAQAAQNQSLSVKGKGNPAAPPPTPADSTLAPSKKRQPLSSITPSDK</sequence>
<evidence type="ECO:0000256" key="1">
    <source>
        <dbReference type="SAM" id="MobiDB-lite"/>
    </source>
</evidence>
<reference evidence="2" key="2">
    <citation type="journal article" date="2022" name="Microbiol. Resour. Announc.">
        <title>Whole-Genome Sequence of Entomortierella parvispora E1425, a Mucoromycotan Fungus Associated with Burkholderiaceae-Related Endosymbiotic Bacteria.</title>
        <authorList>
            <person name="Herlambang A."/>
            <person name="Guo Y."/>
            <person name="Takashima Y."/>
            <person name="Narisawa K."/>
            <person name="Ohta H."/>
            <person name="Nishizawa T."/>
        </authorList>
    </citation>
    <scope>NUCLEOTIDE SEQUENCE</scope>
    <source>
        <strain evidence="2">E1425</strain>
    </source>
</reference>
<accession>A0A9P3H9Q0</accession>
<gene>
    <name evidence="2" type="ORF">EMPS_05107</name>
</gene>
<feature type="region of interest" description="Disordered" evidence="1">
    <location>
        <begin position="27"/>
        <end position="74"/>
    </location>
</feature>
<protein>
    <submittedName>
        <fullName evidence="2">Uncharacterized protein</fullName>
    </submittedName>
</protein>
<feature type="compositionally biased region" description="Polar residues" evidence="1">
    <location>
        <begin position="65"/>
        <end position="74"/>
    </location>
</feature>